<dbReference type="InterPro" id="IPR045599">
    <property type="entry name" value="DUF6456"/>
</dbReference>
<dbReference type="Proteomes" id="UP000068382">
    <property type="component" value="Unassembled WGS sequence"/>
</dbReference>
<keyword evidence="3" id="KW-1185">Reference proteome</keyword>
<sequence>MNGNIKTDLPGWVSAEVFRYLEHTVAQVSIRELARRADCHASTVLRQVRRLETNREDPLIDGALQRLSETFYPKAEGETENQDKNYYSERDAARCLTMLTQPSAVLVAGRDMPKVVVVRGAGEDLNKTVVDRSLAEVLALLEWITCFASGRVFRYRISMEGRDFLAKTMAAAENKRRVRIETTTQSGIAAVIAATPVKAEKFSKRARYGQLETPIQTLARLVDRNGDPFLTAEMVSAGERLREDFELAQIGRHVAIEQASFAEPGGFGEPRDFDSPARQAFQRASSALCALGPGLSDIAMKCCCHLEGLEAAERDLGWSARSGKIVLRIALEQLHQHYMAQPPQSQMIG</sequence>
<proteinExistence type="predicted"/>
<name>A0A132BXT2_9RHOB</name>
<evidence type="ECO:0000313" key="2">
    <source>
        <dbReference type="EMBL" id="KUP92540.1"/>
    </source>
</evidence>
<organism evidence="2 3">
    <name type="scientific">Tritonibacter horizontis</name>
    <dbReference type="NCBI Taxonomy" id="1768241"/>
    <lineage>
        <taxon>Bacteria</taxon>
        <taxon>Pseudomonadati</taxon>
        <taxon>Pseudomonadota</taxon>
        <taxon>Alphaproteobacteria</taxon>
        <taxon>Rhodobacterales</taxon>
        <taxon>Paracoccaceae</taxon>
        <taxon>Tritonibacter</taxon>
    </lineage>
</organism>
<evidence type="ECO:0000313" key="3">
    <source>
        <dbReference type="Proteomes" id="UP000068382"/>
    </source>
</evidence>
<protein>
    <recommendedName>
        <fullName evidence="1">DUF6456 domain-containing protein</fullName>
    </recommendedName>
</protein>
<evidence type="ECO:0000259" key="1">
    <source>
        <dbReference type="Pfam" id="PF20057"/>
    </source>
</evidence>
<reference evidence="2 3" key="1">
    <citation type="submission" date="2015-12" db="EMBL/GenBank/DDBJ databases">
        <title>Genome sequence of the marine Rhodobacteraceae strain O3.65, Candidatus Tritonibacter horizontis.</title>
        <authorList>
            <person name="Poehlein A."/>
            <person name="Giebel H.A."/>
            <person name="Voget S."/>
            <person name="Brinkhoff T."/>
        </authorList>
    </citation>
    <scope>NUCLEOTIDE SEQUENCE [LARGE SCALE GENOMIC DNA]</scope>
    <source>
        <strain evidence="2 3">O3.65</strain>
    </source>
</reference>
<comment type="caution">
    <text evidence="2">The sequence shown here is derived from an EMBL/GenBank/DDBJ whole genome shotgun (WGS) entry which is preliminary data.</text>
</comment>
<dbReference type="PATRIC" id="fig|1768241.3.peg.2630"/>
<dbReference type="AlphaFoldDB" id="A0A132BXT2"/>
<dbReference type="Pfam" id="PF20057">
    <property type="entry name" value="DUF6456"/>
    <property type="match status" value="1"/>
</dbReference>
<gene>
    <name evidence="2" type="ORF">TRIHO_25100</name>
</gene>
<feature type="domain" description="DUF6456" evidence="1">
    <location>
        <begin position="207"/>
        <end position="339"/>
    </location>
</feature>
<dbReference type="OrthoDB" id="7476630at2"/>
<accession>A0A132BXT2</accession>
<dbReference type="EMBL" id="LPUY01000074">
    <property type="protein sequence ID" value="KUP92540.1"/>
    <property type="molecule type" value="Genomic_DNA"/>
</dbReference>